<evidence type="ECO:0000256" key="1">
    <source>
        <dbReference type="SAM" id="Coils"/>
    </source>
</evidence>
<name>A0A8K0VXV9_9PLEO</name>
<dbReference type="EMBL" id="JAGMVJ010000012">
    <property type="protein sequence ID" value="KAH7084232.1"/>
    <property type="molecule type" value="Genomic_DNA"/>
</dbReference>
<accession>A0A8K0VXV9</accession>
<feature type="domain" description="Heterokaryon incompatibility" evidence="2">
    <location>
        <begin position="293"/>
        <end position="385"/>
    </location>
</feature>
<keyword evidence="1" id="KW-0175">Coiled coil</keyword>
<dbReference type="AlphaFoldDB" id="A0A8K0VXV9"/>
<reference evidence="3" key="1">
    <citation type="journal article" date="2021" name="Nat. Commun.">
        <title>Genetic determinants of endophytism in the Arabidopsis root mycobiome.</title>
        <authorList>
            <person name="Mesny F."/>
            <person name="Miyauchi S."/>
            <person name="Thiergart T."/>
            <person name="Pickel B."/>
            <person name="Atanasova L."/>
            <person name="Karlsson M."/>
            <person name="Huettel B."/>
            <person name="Barry K.W."/>
            <person name="Haridas S."/>
            <person name="Chen C."/>
            <person name="Bauer D."/>
            <person name="Andreopoulos W."/>
            <person name="Pangilinan J."/>
            <person name="LaButti K."/>
            <person name="Riley R."/>
            <person name="Lipzen A."/>
            <person name="Clum A."/>
            <person name="Drula E."/>
            <person name="Henrissat B."/>
            <person name="Kohler A."/>
            <person name="Grigoriev I.V."/>
            <person name="Martin F.M."/>
            <person name="Hacquard S."/>
        </authorList>
    </citation>
    <scope>NUCLEOTIDE SEQUENCE</scope>
    <source>
        <strain evidence="3">MPI-SDFR-AT-0120</strain>
    </source>
</reference>
<evidence type="ECO:0000259" key="2">
    <source>
        <dbReference type="Pfam" id="PF06985"/>
    </source>
</evidence>
<evidence type="ECO:0000313" key="4">
    <source>
        <dbReference type="Proteomes" id="UP000813461"/>
    </source>
</evidence>
<organism evidence="3 4">
    <name type="scientific">Paraphoma chrysanthemicola</name>
    <dbReference type="NCBI Taxonomy" id="798071"/>
    <lineage>
        <taxon>Eukaryota</taxon>
        <taxon>Fungi</taxon>
        <taxon>Dikarya</taxon>
        <taxon>Ascomycota</taxon>
        <taxon>Pezizomycotina</taxon>
        <taxon>Dothideomycetes</taxon>
        <taxon>Pleosporomycetidae</taxon>
        <taxon>Pleosporales</taxon>
        <taxon>Pleosporineae</taxon>
        <taxon>Phaeosphaeriaceae</taxon>
        <taxon>Paraphoma</taxon>
    </lineage>
</organism>
<dbReference type="OrthoDB" id="3553147at2759"/>
<dbReference type="InterPro" id="IPR052895">
    <property type="entry name" value="HetReg/Transcr_Mod"/>
</dbReference>
<proteinExistence type="predicted"/>
<dbReference type="PANTHER" id="PTHR24148">
    <property type="entry name" value="ANKYRIN REPEAT DOMAIN-CONTAINING PROTEIN 39 HOMOLOG-RELATED"/>
    <property type="match status" value="1"/>
</dbReference>
<evidence type="ECO:0000313" key="3">
    <source>
        <dbReference type="EMBL" id="KAH7084232.1"/>
    </source>
</evidence>
<keyword evidence="4" id="KW-1185">Reference proteome</keyword>
<dbReference type="Proteomes" id="UP000813461">
    <property type="component" value="Unassembled WGS sequence"/>
</dbReference>
<sequence length="742" mass="84540">MFLIRPCHTLPDLDNFRCADLWPEPSCIILLQVARIPSYCEGHFNQLVGSLDINARHVDMSTNWRAFDELARSRLDLNGDLDSPWNRMLQWRLVETEEELDELQRELDDRQRARTRRWWSVQRVEPEVEVIGRMRILILLQHEELKPATTPCARARRIAKITQSYEEQILAMESLLAKLRNKPRAQHLEALFLRLRKPVENSSSPTSCTISISSLGESIENYGDPTTSTGSIQHTQQEQIDKALTQPYKYEDLHTSQDAIRLVRVNLIEGRSGEINCNLGHHNMRELVGSRSYHAISYVWGDSARNKKLLCDDYTSFLPVTRNLRDILGALALESSESASSRPYWIDGICINQEDEQERGHQVRKMAKIYRRAACVHIFLGSISRSQSILQSQWLSRRWVIQEAVAAQKLVVHLQRDGEWEKLTWPDFVAIVSNDGVAPQQVELLPASNLLRGLAKTKATRWSGIFSLLLRFHATECHDDRDRLYALLGVSSDVELQDEPDMTRADMAQVQALKIWFQPSYTLSTAQVYQKFAVAAIQSLSAFDLLHCAGAFRCIDVRDATDTSLPSWVPDWRYPPRYKPLLRAMDCRAGILQGAGRKKTPGQGPGKHAIVMEEDDTLIAIKGLTIGKVDCFIDTPSEPDTVPQYHTVIVEWSPDPVDFNFDRAYVLLDSGFTAYVPIDVRHGDEVVIPVGARTPFVLREFVRTDPICHELIGDCFVLDKGVMDGTYIRPLVESSFTEFYIV</sequence>
<dbReference type="Pfam" id="PF06985">
    <property type="entry name" value="HET"/>
    <property type="match status" value="1"/>
</dbReference>
<feature type="coiled-coil region" evidence="1">
    <location>
        <begin position="86"/>
        <end position="113"/>
    </location>
</feature>
<gene>
    <name evidence="3" type="ORF">FB567DRAFT_528628</name>
</gene>
<comment type="caution">
    <text evidence="3">The sequence shown here is derived from an EMBL/GenBank/DDBJ whole genome shotgun (WGS) entry which is preliminary data.</text>
</comment>
<dbReference type="InterPro" id="IPR010730">
    <property type="entry name" value="HET"/>
</dbReference>
<protein>
    <submittedName>
        <fullName evidence="3">Heterokaryon incompatibility protein-domain-containing protein</fullName>
    </submittedName>
</protein>
<dbReference type="PANTHER" id="PTHR24148:SF64">
    <property type="entry name" value="HETEROKARYON INCOMPATIBILITY DOMAIN-CONTAINING PROTEIN"/>
    <property type="match status" value="1"/>
</dbReference>